<evidence type="ECO:0000256" key="1">
    <source>
        <dbReference type="ARBA" id="ARBA00006068"/>
    </source>
</evidence>
<accession>O68907</accession>
<evidence type="ECO:0000256" key="2">
    <source>
        <dbReference type="SAM" id="MobiDB-lite"/>
    </source>
</evidence>
<dbReference type="Gene3D" id="3.40.190.10">
    <property type="entry name" value="Periplasmic binding protein-like II"/>
    <property type="match status" value="1"/>
</dbReference>
<dbReference type="NCBIfam" id="TIGR00350">
    <property type="entry name" value="lytR_cpsA_psr"/>
    <property type="match status" value="1"/>
</dbReference>
<dbReference type="InterPro" id="IPR000914">
    <property type="entry name" value="SBP_5_dom"/>
</dbReference>
<reference evidence="5" key="2">
    <citation type="submission" date="1998-04" db="EMBL/GenBank/DDBJ databases">
        <title>Analysis of a 27 kb region of Streptomyces roseofulvus containing genes for frenolicin biosynthesis.</title>
        <authorList>
            <person name="Reeves C.D."/>
            <person name="Soliday C.L."/>
        </authorList>
    </citation>
    <scope>NUCLEOTIDE SEQUENCE</scope>
</reference>
<feature type="domain" description="Cell envelope-related transcriptional attenuator" evidence="4">
    <location>
        <begin position="61"/>
        <end position="223"/>
    </location>
</feature>
<feature type="domain" description="Solute-binding protein family 5" evidence="3">
    <location>
        <begin position="329"/>
        <end position="688"/>
    </location>
</feature>
<proteinExistence type="inferred from homology"/>
<sequence length="770" mass="83087">MAGSGYAYYQHLSGNIDKIDVGDAGNKDAAPDGPINILIIGTDKRTGKGNEGCGGKDSPGHADTNILLRVSADRTNTTGLSIPRDLITNIPDCLTTQDDGSKKTIPGTQNVRFNTSLGQEGRDPGCTMRTVTELTGLKVDHFMMADFNAVKNLTTAVNGVEVCVAKDVDDPDSHLKLSAGTHKVQGEQALAFVRTRHSFGNQGDLDRIKVQQQFLGSLARQLKSEDTLTSPKKLYKVAEAATDALTVDSGIGSITKLMSLAKELQHINPKNITFVTLPVVDNPAEKVKATVVLNETDADPQQSALGQSLDVGRQLVDSLTDQDPRDGKTVPWLATRWKADPEATRFTFTLRAGATFSDGTPVDARAVKANFDAVHELGAAASRGAVYLDGYRETRVSGARTLTVVFDKPNAQFLRGTSTVSLGLLSPGSLRRTPQERCTGRLVGSGPFVLDRYRPNTSVTLDRRKGYSWGSRLWQREGGAYLEGVEYRIVPENTTRSGALSAGQLDVATALAPQDRERFSAPGWSLLTRTAPGVDLSLYVNARRTALREAAVRQALQKGIDREAVATTFLSSRKLAATSVLSSTTPGYTDLGDRLAHDPAGARRLLDKAGWRPGADGIRVKNGVRLRLDAVFVRQQSLELVQQQLKDIGVELRLRQLTVSRFPEVLAAGSYDLSLQSANRADPDVLTTAFAGGTPVADARLRSELRRATSSTDEATRSSLFAAAQRRLVDEGHVLPLNETEETAALSTRVHGLTRDASNRLVLHDTWTTG</sequence>
<gene>
    <name evidence="5" type="primary">frnA</name>
</gene>
<dbReference type="AlphaFoldDB" id="O68907"/>
<comment type="similarity">
    <text evidence="1">Belongs to the LytR/CpsA/Psr (LCP) family.</text>
</comment>
<dbReference type="PANTHER" id="PTHR33392">
    <property type="entry name" value="POLYISOPRENYL-TEICHOIC ACID--PEPTIDOGLYCAN TEICHOIC ACID TRANSFERASE TAGU"/>
    <property type="match status" value="1"/>
</dbReference>
<evidence type="ECO:0000259" key="3">
    <source>
        <dbReference type="Pfam" id="PF00496"/>
    </source>
</evidence>
<dbReference type="CDD" id="cd08492">
    <property type="entry name" value="PBP2_NikA_DppA_OppA_like_15"/>
    <property type="match status" value="1"/>
</dbReference>
<reference evidence="5" key="1">
    <citation type="journal article" date="1994" name="Gene">
        <title>Cloning, sequencing and deduced functions of a cluster of Streptomyces genes probably encoding biosynthesis of the polyketide antibiotic frenolicin.</title>
        <authorList>
            <person name="Bibb M.J."/>
            <person name="Sherman D.H."/>
            <person name="Omura S."/>
            <person name="Hopwood D.A."/>
        </authorList>
    </citation>
    <scope>NUCLEOTIDE SEQUENCE</scope>
</reference>
<feature type="compositionally biased region" description="Polar residues" evidence="2">
    <location>
        <begin position="106"/>
        <end position="118"/>
    </location>
</feature>
<dbReference type="Pfam" id="PF00496">
    <property type="entry name" value="SBP_bac_5"/>
    <property type="match status" value="1"/>
</dbReference>
<protein>
    <submittedName>
        <fullName evidence="5">FrnA</fullName>
    </submittedName>
</protein>
<dbReference type="InterPro" id="IPR050922">
    <property type="entry name" value="LytR/CpsA/Psr_CW_biosynth"/>
</dbReference>
<evidence type="ECO:0000313" key="5">
    <source>
        <dbReference type="EMBL" id="AAC18096.1"/>
    </source>
</evidence>
<dbReference type="EMBL" id="AF058302">
    <property type="protein sequence ID" value="AAC18096.1"/>
    <property type="molecule type" value="Genomic_DNA"/>
</dbReference>
<organism evidence="5">
    <name type="scientific">Streptomyces roseofulvus</name>
    <dbReference type="NCBI Taxonomy" id="33902"/>
    <lineage>
        <taxon>Bacteria</taxon>
        <taxon>Bacillati</taxon>
        <taxon>Actinomycetota</taxon>
        <taxon>Actinomycetes</taxon>
        <taxon>Kitasatosporales</taxon>
        <taxon>Streptomycetaceae</taxon>
        <taxon>Streptomyces</taxon>
    </lineage>
</organism>
<dbReference type="InterPro" id="IPR004474">
    <property type="entry name" value="LytR_CpsA_psr"/>
</dbReference>
<dbReference type="PANTHER" id="PTHR33392:SF6">
    <property type="entry name" value="POLYISOPRENYL-TEICHOIC ACID--PEPTIDOGLYCAN TEICHOIC ACID TRANSFERASE TAGU"/>
    <property type="match status" value="1"/>
</dbReference>
<dbReference type="SUPFAM" id="SSF53850">
    <property type="entry name" value="Periplasmic binding protein-like II"/>
    <property type="match status" value="1"/>
</dbReference>
<feature type="region of interest" description="Disordered" evidence="2">
    <location>
        <begin position="98"/>
        <end position="124"/>
    </location>
</feature>
<dbReference type="Pfam" id="PF03816">
    <property type="entry name" value="LytR_cpsA_psr"/>
    <property type="match status" value="1"/>
</dbReference>
<name>O68907_9ACTN</name>
<evidence type="ECO:0000259" key="4">
    <source>
        <dbReference type="Pfam" id="PF03816"/>
    </source>
</evidence>
<dbReference type="Gene3D" id="3.10.105.10">
    <property type="entry name" value="Dipeptide-binding Protein, Domain 3"/>
    <property type="match status" value="1"/>
</dbReference>
<dbReference type="Gene3D" id="3.40.630.190">
    <property type="entry name" value="LCP protein"/>
    <property type="match status" value="1"/>
</dbReference>